<dbReference type="SUPFAM" id="SSF53613">
    <property type="entry name" value="Ribokinase-like"/>
    <property type="match status" value="1"/>
</dbReference>
<dbReference type="Gene3D" id="3.40.1190.20">
    <property type="match status" value="1"/>
</dbReference>
<keyword evidence="1" id="KW-0418">Kinase</keyword>
<dbReference type="EMBL" id="AJWY01011142">
    <property type="protein sequence ID" value="EKC53566.1"/>
    <property type="molecule type" value="Genomic_DNA"/>
</dbReference>
<evidence type="ECO:0000313" key="1">
    <source>
        <dbReference type="EMBL" id="EKC53566.1"/>
    </source>
</evidence>
<dbReference type="AlphaFoldDB" id="K1T280"/>
<gene>
    <name evidence="1" type="ORF">LEA_16305</name>
</gene>
<comment type="caution">
    <text evidence="1">The sequence shown here is derived from an EMBL/GenBank/DDBJ whole genome shotgun (WGS) entry which is preliminary data.</text>
</comment>
<keyword evidence="1" id="KW-0808">Transferase</keyword>
<organism evidence="1">
    <name type="scientific">human gut metagenome</name>
    <dbReference type="NCBI Taxonomy" id="408170"/>
    <lineage>
        <taxon>unclassified sequences</taxon>
        <taxon>metagenomes</taxon>
        <taxon>organismal metagenomes</taxon>
    </lineage>
</organism>
<dbReference type="InterPro" id="IPR029056">
    <property type="entry name" value="Ribokinase-like"/>
</dbReference>
<feature type="non-terminal residue" evidence="1">
    <location>
        <position position="60"/>
    </location>
</feature>
<reference evidence="1" key="1">
    <citation type="journal article" date="2013" name="Environ. Microbiol.">
        <title>Microbiota from the distal guts of lean and obese adolescents exhibit partial functional redundancy besides clear differences in community structure.</title>
        <authorList>
            <person name="Ferrer M."/>
            <person name="Ruiz A."/>
            <person name="Lanza F."/>
            <person name="Haange S.B."/>
            <person name="Oberbach A."/>
            <person name="Till H."/>
            <person name="Bargiela R."/>
            <person name="Campoy C."/>
            <person name="Segura M.T."/>
            <person name="Richter M."/>
            <person name="von Bergen M."/>
            <person name="Seifert J."/>
            <person name="Suarez A."/>
        </authorList>
    </citation>
    <scope>NUCLEOTIDE SEQUENCE</scope>
</reference>
<dbReference type="GO" id="GO:0016301">
    <property type="term" value="F:kinase activity"/>
    <property type="evidence" value="ECO:0007669"/>
    <property type="project" value="UniProtKB-KW"/>
</dbReference>
<name>K1T280_9ZZZZ</name>
<sequence>MKPYVCVVGAVNLDICGRPEKKLIFRDSNPGAVTLTPGGVGRNIAHDLRLLGVEVKFLTA</sequence>
<protein>
    <submittedName>
        <fullName evidence="1">Kinase, pfkB family protein</fullName>
    </submittedName>
</protein>
<accession>K1T280</accession>
<proteinExistence type="predicted"/>